<evidence type="ECO:0000313" key="3">
    <source>
        <dbReference type="EMBL" id="KAK5117306.1"/>
    </source>
</evidence>
<evidence type="ECO:0000259" key="2">
    <source>
        <dbReference type="Pfam" id="PF04921"/>
    </source>
</evidence>
<dbReference type="EMBL" id="JAVRRL010000005">
    <property type="protein sequence ID" value="KAK5117306.1"/>
    <property type="molecule type" value="Genomic_DNA"/>
</dbReference>
<evidence type="ECO:0000256" key="1">
    <source>
        <dbReference type="SAM" id="MobiDB-lite"/>
    </source>
</evidence>
<protein>
    <recommendedName>
        <fullName evidence="2">FAM50A/XAP5 C-terminal domain-containing protein</fullName>
    </recommendedName>
</protein>
<name>A0AAN7YTF4_9PEZI</name>
<feature type="domain" description="FAM50A/XAP5 C-terminal" evidence="2">
    <location>
        <begin position="177"/>
        <end position="372"/>
    </location>
</feature>
<dbReference type="Pfam" id="PF04921">
    <property type="entry name" value="XAP5"/>
    <property type="match status" value="1"/>
</dbReference>
<evidence type="ECO:0000313" key="4">
    <source>
        <dbReference type="Proteomes" id="UP001310890"/>
    </source>
</evidence>
<reference evidence="3" key="1">
    <citation type="submission" date="2023-08" db="EMBL/GenBank/DDBJ databases">
        <title>Black Yeasts Isolated from many extreme environments.</title>
        <authorList>
            <person name="Coleine C."/>
            <person name="Stajich J.E."/>
            <person name="Selbmann L."/>
        </authorList>
    </citation>
    <scope>NUCLEOTIDE SEQUENCE</scope>
    <source>
        <strain evidence="3">CCFEE 5401</strain>
    </source>
</reference>
<sequence length="387" mass="43235">MTDTASDQPSGQSTPNHGRFTTQGHTVEDVLKEQTYGLVHLSDFRKRRAEARESSERPTLLGSGAVTPEGREQVDKPAFKKRKKPVKKGGLSFTDDDEEEQITTNASKDDAVSKTATTAGDENANEDTPIVRKRLKPNASLANQPKALTKSALLRENAVKDTLRREYTAMQEAVKQTEFLLPFTFFDGKSSPGGTCRMKKGDQVWLFLERARKVGADMYAEKGDRSKKDWARISVDDLMVVRGDIIVPPHQDFYYFILNRTVGYDKKPLFAYSSERTAATPEQLLPSLKTASEASTPQPDTLTAGFSEHLSTASTRKAAAAALIKPDAELEGYDHDPSATRVVDRRWYERNKHIYPASLWEDFDATRDYASGVRKDALGNALFYSRR</sequence>
<comment type="caution">
    <text evidence="3">The sequence shown here is derived from an EMBL/GenBank/DDBJ whole genome shotgun (WGS) entry which is preliminary data.</text>
</comment>
<dbReference type="GO" id="GO:0005634">
    <property type="term" value="C:nucleus"/>
    <property type="evidence" value="ECO:0007669"/>
    <property type="project" value="InterPro"/>
</dbReference>
<accession>A0AAN7YTF4</accession>
<dbReference type="AlphaFoldDB" id="A0AAN7YTF4"/>
<feature type="compositionally biased region" description="Basic and acidic residues" evidence="1">
    <location>
        <begin position="69"/>
        <end position="78"/>
    </location>
</feature>
<feature type="compositionally biased region" description="Polar residues" evidence="1">
    <location>
        <begin position="1"/>
        <end position="25"/>
    </location>
</feature>
<dbReference type="Proteomes" id="UP001310890">
    <property type="component" value="Unassembled WGS sequence"/>
</dbReference>
<gene>
    <name evidence="3" type="ORF">LTR62_005923</name>
</gene>
<dbReference type="InterPro" id="IPR048337">
    <property type="entry name" value="FAM50A/XAP5_C"/>
</dbReference>
<organism evidence="3 4">
    <name type="scientific">Meristemomyces frigidus</name>
    <dbReference type="NCBI Taxonomy" id="1508187"/>
    <lineage>
        <taxon>Eukaryota</taxon>
        <taxon>Fungi</taxon>
        <taxon>Dikarya</taxon>
        <taxon>Ascomycota</taxon>
        <taxon>Pezizomycotina</taxon>
        <taxon>Dothideomycetes</taxon>
        <taxon>Dothideomycetidae</taxon>
        <taxon>Mycosphaerellales</taxon>
        <taxon>Teratosphaeriaceae</taxon>
        <taxon>Meristemomyces</taxon>
    </lineage>
</organism>
<dbReference type="PANTHER" id="PTHR12722">
    <property type="entry name" value="XAP-5 PROTEIN-RELATED"/>
    <property type="match status" value="1"/>
</dbReference>
<dbReference type="PANTHER" id="PTHR12722:SF0">
    <property type="entry name" value="PROTEIN FAM50A"/>
    <property type="match status" value="1"/>
</dbReference>
<dbReference type="InterPro" id="IPR007005">
    <property type="entry name" value="XAP5"/>
</dbReference>
<feature type="region of interest" description="Disordered" evidence="1">
    <location>
        <begin position="1"/>
        <end position="126"/>
    </location>
</feature>
<proteinExistence type="predicted"/>
<dbReference type="GO" id="GO:0006325">
    <property type="term" value="P:chromatin organization"/>
    <property type="evidence" value="ECO:0007669"/>
    <property type="project" value="TreeGrafter"/>
</dbReference>